<protein>
    <submittedName>
        <fullName evidence="2">Phenylalanyl-trna synthetase b3/b4</fullName>
    </submittedName>
</protein>
<evidence type="ECO:0000313" key="2">
    <source>
        <dbReference type="EMBL" id="VBB08675.1"/>
    </source>
</evidence>
<dbReference type="RefSeq" id="WP_122629540.1">
    <property type="nucleotide sequence ID" value="NZ_UPPP01000094.1"/>
</dbReference>
<keyword evidence="3" id="KW-1185">Reference proteome</keyword>
<dbReference type="SMART" id="SM00873">
    <property type="entry name" value="B3_4"/>
    <property type="match status" value="1"/>
</dbReference>
<dbReference type="PANTHER" id="PTHR39209:SF2">
    <property type="entry name" value="CYTOPLASMIC PROTEIN"/>
    <property type="match status" value="1"/>
</dbReference>
<proteinExistence type="predicted"/>
<accession>A0A498RCD6</accession>
<dbReference type="OrthoDB" id="9789812at2"/>
<reference evidence="2 3" key="1">
    <citation type="submission" date="2018-06" db="EMBL/GenBank/DDBJ databases">
        <authorList>
            <person name="Strepis N."/>
        </authorList>
    </citation>
    <scope>NUCLEOTIDE SEQUENCE [LARGE SCALE GENOMIC DNA]</scope>
    <source>
        <strain evidence="2">LUCI</strain>
    </source>
</reference>
<organism evidence="2 3">
    <name type="scientific">Lucifera butyrica</name>
    <dbReference type="NCBI Taxonomy" id="1351585"/>
    <lineage>
        <taxon>Bacteria</taxon>
        <taxon>Bacillati</taxon>
        <taxon>Bacillota</taxon>
        <taxon>Negativicutes</taxon>
        <taxon>Veillonellales</taxon>
        <taxon>Veillonellaceae</taxon>
        <taxon>Lucifera</taxon>
    </lineage>
</organism>
<sequence length="222" mass="24693">MNITIHESIKDSIPCCRLGCTLIQDVIVRGTPPPLTREFMDLQAEMAQIYNLKVLPTIPRIASVRNMYKKLDVDPSRYRPASEALVRRVLQGKGLYYVNSAVDVNNYCSIKFLLPFGIYDAGQIAGDVTYCLAENGTYINIAGKQVSTDQKPFLTDSLGFFGNPTSDSRRTAVTLSTRNLLSVIFADEEIGEPGLNNIMEFFGDMIVKYNGGRIVEKKVVHA</sequence>
<dbReference type="Gene3D" id="3.50.40.10">
    <property type="entry name" value="Phenylalanyl-trna Synthetase, Chain B, domain 3"/>
    <property type="match status" value="1"/>
</dbReference>
<name>A0A498RCD6_9FIRM</name>
<evidence type="ECO:0000313" key="3">
    <source>
        <dbReference type="Proteomes" id="UP000277811"/>
    </source>
</evidence>
<dbReference type="GO" id="GO:0003723">
    <property type="term" value="F:RNA binding"/>
    <property type="evidence" value="ECO:0007669"/>
    <property type="project" value="InterPro"/>
</dbReference>
<keyword evidence="2" id="KW-0436">Ligase</keyword>
<dbReference type="GO" id="GO:0004826">
    <property type="term" value="F:phenylalanine-tRNA ligase activity"/>
    <property type="evidence" value="ECO:0007669"/>
    <property type="project" value="InterPro"/>
</dbReference>
<gene>
    <name evidence="2" type="ORF">LUCI_3953</name>
</gene>
<dbReference type="InterPro" id="IPR020825">
    <property type="entry name" value="Phe-tRNA_synthase-like_B3/B4"/>
</dbReference>
<dbReference type="Proteomes" id="UP000277811">
    <property type="component" value="Unassembled WGS sequence"/>
</dbReference>
<dbReference type="PANTHER" id="PTHR39209">
    <property type="match status" value="1"/>
</dbReference>
<keyword evidence="2" id="KW-0030">Aminoacyl-tRNA synthetase</keyword>
<evidence type="ECO:0000259" key="1">
    <source>
        <dbReference type="SMART" id="SM00873"/>
    </source>
</evidence>
<dbReference type="SUPFAM" id="SSF56037">
    <property type="entry name" value="PheT/TilS domain"/>
    <property type="match status" value="1"/>
</dbReference>
<dbReference type="Pfam" id="PF03483">
    <property type="entry name" value="B3_4"/>
    <property type="match status" value="1"/>
</dbReference>
<dbReference type="EMBL" id="UPPP01000094">
    <property type="protein sequence ID" value="VBB08675.1"/>
    <property type="molecule type" value="Genomic_DNA"/>
</dbReference>
<feature type="domain" description="B3/B4 tRNA-binding" evidence="1">
    <location>
        <begin position="64"/>
        <end position="211"/>
    </location>
</feature>
<dbReference type="AlphaFoldDB" id="A0A498RCD6"/>
<dbReference type="InterPro" id="IPR005146">
    <property type="entry name" value="B3/B4_tRNA-bd"/>
</dbReference>